<evidence type="ECO:0000313" key="1">
    <source>
        <dbReference type="EMBL" id="KOX77217.1"/>
    </source>
</evidence>
<dbReference type="STRING" id="166423.A0A0M9A4S1"/>
<reference evidence="1 2" key="1">
    <citation type="submission" date="2015-07" db="EMBL/GenBank/DDBJ databases">
        <title>The genome of Melipona quadrifasciata.</title>
        <authorList>
            <person name="Pan H."/>
            <person name="Kapheim K."/>
        </authorList>
    </citation>
    <scope>NUCLEOTIDE SEQUENCE [LARGE SCALE GENOMIC DNA]</scope>
    <source>
        <strain evidence="1">0111107301</strain>
        <tissue evidence="1">Whole body</tissue>
    </source>
</reference>
<dbReference type="AlphaFoldDB" id="A0A0M9A4S1"/>
<proteinExistence type="predicted"/>
<dbReference type="EMBL" id="KQ435735">
    <property type="protein sequence ID" value="KOX77217.1"/>
    <property type="molecule type" value="Genomic_DNA"/>
</dbReference>
<name>A0A0M9A4S1_9HYME</name>
<organism evidence="1 2">
    <name type="scientific">Melipona quadrifasciata</name>
    <dbReference type="NCBI Taxonomy" id="166423"/>
    <lineage>
        <taxon>Eukaryota</taxon>
        <taxon>Metazoa</taxon>
        <taxon>Ecdysozoa</taxon>
        <taxon>Arthropoda</taxon>
        <taxon>Hexapoda</taxon>
        <taxon>Insecta</taxon>
        <taxon>Pterygota</taxon>
        <taxon>Neoptera</taxon>
        <taxon>Endopterygota</taxon>
        <taxon>Hymenoptera</taxon>
        <taxon>Apocrita</taxon>
        <taxon>Aculeata</taxon>
        <taxon>Apoidea</taxon>
        <taxon>Anthophila</taxon>
        <taxon>Apidae</taxon>
        <taxon>Melipona</taxon>
    </lineage>
</organism>
<dbReference type="OrthoDB" id="6354602at2759"/>
<sequence length="475" mass="53525">MGTSGAISRLYIANANKKDSGNYSCALADVAAATTSTDLADFSTLLREVGFEFFEAGCFKGDCGSKETISTALASRMNDLLGNPVFVNSLSSVKNAAENELLAHVISERRVMKLEIEEMSDFNELRCTDIHLPCGNAIYRNNTNHVMVQTCMNDTEEEKKDGVGGLILENEQLAQLTPTRGDKRLATGVLGPGNETSLGSSVPKLKLGENYPGRINVGLWNELLSNYHDFPLSFDYEMSHLKNYDDRIADRIDMYVNVSLKEDYNRFEDDSSASKTWSVCKTHYRITVRRQSWRTKISKPDRARERISEGNSSLSREVKRSKAVRLSNSERKLETRLDTTFIPTANQPNDNPFVQSGHPLYAARNWMKGSALAVSIFTTRRKDPEESFPQDHRTRSYHSLDNIQLYNSYPVMQLAIMQQIITIAQVPPRGKLLRQIIFAPPPTSLKRKNSRLAKASLFETRPTGSSQYKFKYNNQ</sequence>
<protein>
    <submittedName>
        <fullName evidence="1">Uncharacterized protein</fullName>
    </submittedName>
</protein>
<accession>A0A0M9A4S1</accession>
<dbReference type="Proteomes" id="UP000053105">
    <property type="component" value="Unassembled WGS sequence"/>
</dbReference>
<evidence type="ECO:0000313" key="2">
    <source>
        <dbReference type="Proteomes" id="UP000053105"/>
    </source>
</evidence>
<gene>
    <name evidence="1" type="ORF">WN51_10307</name>
</gene>
<keyword evidence="2" id="KW-1185">Reference proteome</keyword>